<comment type="caution">
    <text evidence="2">The sequence shown here is derived from an EMBL/GenBank/DDBJ whole genome shotgun (WGS) entry which is preliminary data.</text>
</comment>
<sequence>MDAKDIQSDLHALKKLYGLVKKDGDGTSNTATDLLDEHARVLLKNLLDAATKRVLKLHSEIIAGQVEEASRTHSPTHLQQPDELSDEQPTPPSKPSIIAESSQSCEKEIMESNKDTKPDGLDIIAFWKEKRFGGVEHRKKRCRLCQRNTVKQMGSIEDARFYDDAQNSKISTDVAKVCNSDSEATAKPEEVDSLSKEASKAIEQIELCISSFHIGADHLHDLPSLTAEEINRMYWLSNQTSKPVRPTKAVLRGSTDNFVSICPGLGSEESIEEFNFPCQNVKAIIDNIDSRNWIMSCYNFVPSRVQNFSVQYPSETSYRTPTWPATLPTASKMEGPIQRRTGMEDERSKRRLFQTYNKASGCFTYPNNTENTQSADVSSIMGARGKNHPPNVTQLLGFHGNQSDSQQKDGIRKNRHYITAKRGSLRHQESYGTATDSYSNRGSDSDSDSEEYSLTDRSGEYVSSSWSESGTESQYNSYTGNSENDVIYSSASSVADHKLTSSSSEGYSSFDQPIRSHARSTYSSTSKKSGPSKTRKANGKNRKKQTGMWKRMKDKMAIIFHHHHHHHHHHHNRDGKDQTSSSLQKRKGKVINFNRRDEEAYGEKAVGKMRKSLVHEKNQQSHLHGLMEGFLRHVRHSKQSKPGKETNIGELAKGHHGKQKTLNKSHWWKLMQHHRRTKLQNKTNVKLGLGKKKARLKALPR</sequence>
<feature type="compositionally biased region" description="Basic residues" evidence="1">
    <location>
        <begin position="413"/>
        <end position="425"/>
    </location>
</feature>
<gene>
    <name evidence="2" type="ORF">DH2020_037885</name>
</gene>
<feature type="region of interest" description="Disordered" evidence="1">
    <location>
        <begin position="500"/>
        <end position="549"/>
    </location>
</feature>
<feature type="region of interest" description="Disordered" evidence="1">
    <location>
        <begin position="66"/>
        <end position="116"/>
    </location>
</feature>
<dbReference type="EMBL" id="JABTTQ020001744">
    <property type="protein sequence ID" value="KAK6128373.1"/>
    <property type="molecule type" value="Genomic_DNA"/>
</dbReference>
<feature type="region of interest" description="Disordered" evidence="1">
    <location>
        <begin position="637"/>
        <end position="661"/>
    </location>
</feature>
<feature type="compositionally biased region" description="Basic residues" evidence="1">
    <location>
        <begin position="533"/>
        <end position="549"/>
    </location>
</feature>
<evidence type="ECO:0000313" key="2">
    <source>
        <dbReference type="EMBL" id="KAK6128373.1"/>
    </source>
</evidence>
<accession>A0ABR0V1E6</accession>
<feature type="compositionally biased region" description="Basic and acidic residues" evidence="1">
    <location>
        <begin position="105"/>
        <end position="116"/>
    </location>
</feature>
<feature type="region of interest" description="Disordered" evidence="1">
    <location>
        <begin position="563"/>
        <end position="592"/>
    </location>
</feature>
<reference evidence="2 3" key="1">
    <citation type="journal article" date="2021" name="Comput. Struct. Biotechnol. J.">
        <title>De novo genome assembly of the potent medicinal plant Rehmannia glutinosa using nanopore technology.</title>
        <authorList>
            <person name="Ma L."/>
            <person name="Dong C."/>
            <person name="Song C."/>
            <person name="Wang X."/>
            <person name="Zheng X."/>
            <person name="Niu Y."/>
            <person name="Chen S."/>
            <person name="Feng W."/>
        </authorList>
    </citation>
    <scope>NUCLEOTIDE SEQUENCE [LARGE SCALE GENOMIC DNA]</scope>
    <source>
        <strain evidence="2">DH-2019</strain>
    </source>
</reference>
<evidence type="ECO:0000256" key="1">
    <source>
        <dbReference type="SAM" id="MobiDB-lite"/>
    </source>
</evidence>
<protein>
    <submittedName>
        <fullName evidence="2">Uncharacterized protein</fullName>
    </submittedName>
</protein>
<feature type="compositionally biased region" description="Low complexity" evidence="1">
    <location>
        <begin position="460"/>
        <end position="473"/>
    </location>
</feature>
<proteinExistence type="predicted"/>
<feature type="region of interest" description="Disordered" evidence="1">
    <location>
        <begin position="381"/>
        <end position="478"/>
    </location>
</feature>
<organism evidence="2 3">
    <name type="scientific">Rehmannia glutinosa</name>
    <name type="common">Chinese foxglove</name>
    <dbReference type="NCBI Taxonomy" id="99300"/>
    <lineage>
        <taxon>Eukaryota</taxon>
        <taxon>Viridiplantae</taxon>
        <taxon>Streptophyta</taxon>
        <taxon>Embryophyta</taxon>
        <taxon>Tracheophyta</taxon>
        <taxon>Spermatophyta</taxon>
        <taxon>Magnoliopsida</taxon>
        <taxon>eudicotyledons</taxon>
        <taxon>Gunneridae</taxon>
        <taxon>Pentapetalae</taxon>
        <taxon>asterids</taxon>
        <taxon>lamiids</taxon>
        <taxon>Lamiales</taxon>
        <taxon>Orobanchaceae</taxon>
        <taxon>Rehmannieae</taxon>
        <taxon>Rehmannia</taxon>
    </lineage>
</organism>
<name>A0ABR0V1E6_REHGL</name>
<feature type="compositionally biased region" description="Low complexity" evidence="1">
    <location>
        <begin position="520"/>
        <end position="532"/>
    </location>
</feature>
<evidence type="ECO:0000313" key="3">
    <source>
        <dbReference type="Proteomes" id="UP001318860"/>
    </source>
</evidence>
<feature type="compositionally biased region" description="Polar residues" evidence="1">
    <location>
        <begin position="500"/>
        <end position="511"/>
    </location>
</feature>
<feature type="compositionally biased region" description="Basic residues" evidence="1">
    <location>
        <begin position="563"/>
        <end position="573"/>
    </location>
</feature>
<dbReference type="Proteomes" id="UP001318860">
    <property type="component" value="Unassembled WGS sequence"/>
</dbReference>
<feature type="compositionally biased region" description="Polar residues" evidence="1">
    <location>
        <begin position="390"/>
        <end position="405"/>
    </location>
</feature>
<keyword evidence="3" id="KW-1185">Reference proteome</keyword>